<feature type="transmembrane region" description="Helical" evidence="9">
    <location>
        <begin position="154"/>
        <end position="172"/>
    </location>
</feature>
<dbReference type="GO" id="GO:0005886">
    <property type="term" value="C:plasma membrane"/>
    <property type="evidence" value="ECO:0000318"/>
    <property type="project" value="GO_Central"/>
</dbReference>
<keyword evidence="6 8" id="KW-0675">Receptor</keyword>
<dbReference type="InterPro" id="IPR017452">
    <property type="entry name" value="GPCR_Rhodpsn_7TM"/>
</dbReference>
<dbReference type="Proteomes" id="UP000007110">
    <property type="component" value="Unassembled WGS sequence"/>
</dbReference>
<evidence type="ECO:0000256" key="2">
    <source>
        <dbReference type="ARBA" id="ARBA00022692"/>
    </source>
</evidence>
<dbReference type="PANTHER" id="PTHR24243:SF208">
    <property type="entry name" value="PYROKININ-1 RECEPTOR"/>
    <property type="match status" value="1"/>
</dbReference>
<feature type="transmembrane region" description="Helical" evidence="9">
    <location>
        <begin position="111"/>
        <end position="133"/>
    </location>
</feature>
<keyword evidence="3 9" id="KW-1133">Transmembrane helix</keyword>
<name>A0A7M7HHX3_STRPU</name>
<feature type="transmembrane region" description="Helical" evidence="9">
    <location>
        <begin position="219"/>
        <end position="239"/>
    </location>
</feature>
<keyword evidence="7 8" id="KW-0807">Transducer</keyword>
<dbReference type="GO" id="GO:0004930">
    <property type="term" value="F:G protein-coupled receptor activity"/>
    <property type="evidence" value="ECO:0000318"/>
    <property type="project" value="GO_Central"/>
</dbReference>
<dbReference type="Gene3D" id="1.20.1070.10">
    <property type="entry name" value="Rhodopsin 7-helix transmembrane proteins"/>
    <property type="match status" value="1"/>
</dbReference>
<dbReference type="RefSeq" id="XP_011677850.1">
    <property type="nucleotide sequence ID" value="XM_011679548.2"/>
</dbReference>
<proteinExistence type="inferred from homology"/>
<dbReference type="AlphaFoldDB" id="A0A7M7HHX3"/>
<keyword evidence="2 8" id="KW-0812">Transmembrane</keyword>
<dbReference type="GeneID" id="105444813"/>
<dbReference type="InParanoid" id="A0A7M7HHX3"/>
<evidence type="ECO:0000256" key="8">
    <source>
        <dbReference type="RuleBase" id="RU000688"/>
    </source>
</evidence>
<feature type="domain" description="G-protein coupled receptors family 1 profile" evidence="10">
    <location>
        <begin position="49"/>
        <end position="327"/>
    </location>
</feature>
<dbReference type="GO" id="GO:0007186">
    <property type="term" value="P:G protein-coupled receptor signaling pathway"/>
    <property type="evidence" value="ECO:0000318"/>
    <property type="project" value="GO_Central"/>
</dbReference>
<reference evidence="11" key="2">
    <citation type="submission" date="2021-01" db="UniProtKB">
        <authorList>
            <consortium name="EnsemblMetazoa"/>
        </authorList>
    </citation>
    <scope>IDENTIFICATION</scope>
</reference>
<evidence type="ECO:0000313" key="11">
    <source>
        <dbReference type="EnsemblMetazoa" id="XP_011677850"/>
    </source>
</evidence>
<keyword evidence="5 9" id="KW-0472">Membrane</keyword>
<reference evidence="12" key="1">
    <citation type="submission" date="2015-02" db="EMBL/GenBank/DDBJ databases">
        <title>Genome sequencing for Strongylocentrotus purpuratus.</title>
        <authorList>
            <person name="Murali S."/>
            <person name="Liu Y."/>
            <person name="Vee V."/>
            <person name="English A."/>
            <person name="Wang M."/>
            <person name="Skinner E."/>
            <person name="Han Y."/>
            <person name="Muzny D.M."/>
            <person name="Worley K.C."/>
            <person name="Gibbs R.A."/>
        </authorList>
    </citation>
    <scope>NUCLEOTIDE SEQUENCE</scope>
</reference>
<evidence type="ECO:0000256" key="3">
    <source>
        <dbReference type="ARBA" id="ARBA00022989"/>
    </source>
</evidence>
<keyword evidence="12" id="KW-1185">Reference proteome</keyword>
<dbReference type="SUPFAM" id="SSF81321">
    <property type="entry name" value="Family A G protein-coupled receptor-like"/>
    <property type="match status" value="1"/>
</dbReference>
<dbReference type="OMA" id="ESFALCH"/>
<dbReference type="PANTHER" id="PTHR24243">
    <property type="entry name" value="G-PROTEIN COUPLED RECEPTOR"/>
    <property type="match status" value="1"/>
</dbReference>
<dbReference type="PRINTS" id="PR00237">
    <property type="entry name" value="GPCRRHODOPSN"/>
</dbReference>
<dbReference type="EnsemblMetazoa" id="XM_011679548">
    <property type="protein sequence ID" value="XP_011677850"/>
    <property type="gene ID" value="LOC105444813"/>
</dbReference>
<evidence type="ECO:0000313" key="12">
    <source>
        <dbReference type="Proteomes" id="UP000007110"/>
    </source>
</evidence>
<evidence type="ECO:0000256" key="4">
    <source>
        <dbReference type="ARBA" id="ARBA00023040"/>
    </source>
</evidence>
<dbReference type="Pfam" id="PF00001">
    <property type="entry name" value="7tm_1"/>
    <property type="match status" value="1"/>
</dbReference>
<organism evidence="11 12">
    <name type="scientific">Strongylocentrotus purpuratus</name>
    <name type="common">Purple sea urchin</name>
    <dbReference type="NCBI Taxonomy" id="7668"/>
    <lineage>
        <taxon>Eukaryota</taxon>
        <taxon>Metazoa</taxon>
        <taxon>Echinodermata</taxon>
        <taxon>Eleutherozoa</taxon>
        <taxon>Echinozoa</taxon>
        <taxon>Echinoidea</taxon>
        <taxon>Euechinoidea</taxon>
        <taxon>Echinacea</taxon>
        <taxon>Camarodonta</taxon>
        <taxon>Echinidea</taxon>
        <taxon>Strongylocentrotidae</taxon>
        <taxon>Strongylocentrotus</taxon>
    </lineage>
</organism>
<evidence type="ECO:0000256" key="9">
    <source>
        <dbReference type="SAM" id="Phobius"/>
    </source>
</evidence>
<evidence type="ECO:0000256" key="6">
    <source>
        <dbReference type="ARBA" id="ARBA00023170"/>
    </source>
</evidence>
<dbReference type="KEGG" id="spu:105444813"/>
<accession>A0A7M7HHX3</accession>
<feature type="transmembrane region" description="Helical" evidence="9">
    <location>
        <begin position="310"/>
        <end position="330"/>
    </location>
</feature>
<comment type="similarity">
    <text evidence="8">Belongs to the G-protein coupled receptor 1 family.</text>
</comment>
<evidence type="ECO:0000256" key="7">
    <source>
        <dbReference type="ARBA" id="ARBA00023224"/>
    </source>
</evidence>
<dbReference type="OrthoDB" id="5950040at2759"/>
<keyword evidence="4 8" id="KW-0297">G-protein coupled receptor</keyword>
<dbReference type="InterPro" id="IPR000276">
    <property type="entry name" value="GPCR_Rhodpsn"/>
</dbReference>
<feature type="transmembrane region" description="Helical" evidence="9">
    <location>
        <begin position="32"/>
        <end position="58"/>
    </location>
</feature>
<evidence type="ECO:0000256" key="1">
    <source>
        <dbReference type="ARBA" id="ARBA00004141"/>
    </source>
</evidence>
<evidence type="ECO:0000256" key="5">
    <source>
        <dbReference type="ARBA" id="ARBA00023136"/>
    </source>
</evidence>
<sequence length="377" mass="42590">MNNDLSMDPDCWESFNVTTDYVPYMTYGPGHIFYIAVFLPLLLVVGVLDNLAFIYVVLKIPRMRTCTNCYLLNLAISDIIFLLMAIGEKVWRFAFSRIRDDDNPMGRSGCIWVFLLSDTAYIASLFFITLVSVERFCAVCRPQKKSEASQFHKTAVVTAASWIISAIVSASLTPSNLIFNKICLSWPPGDQFVDYPESFALCHPLHEWINSYAQGMQTIPFFISLVVNVVLYIEIIRGLNRSIERLRVHGGTKDNDTKMRDQVARMLVINGTFFFCCLAPFEIVSALNMIASLSGDDFIGDSTTQDVLTYTGRSLSYINAVINPIIYTLMSNRYRDAFKQAFHINTSGSARRLPSNKSTTQATTQEYLKISQADTRM</sequence>
<dbReference type="PROSITE" id="PS50262">
    <property type="entry name" value="G_PROTEIN_RECEP_F1_2"/>
    <property type="match status" value="1"/>
</dbReference>
<protein>
    <recommendedName>
        <fullName evidence="10">G-protein coupled receptors family 1 profile domain-containing protein</fullName>
    </recommendedName>
</protein>
<comment type="subcellular location">
    <subcellularLocation>
        <location evidence="1">Membrane</location>
        <topology evidence="1">Multi-pass membrane protein</topology>
    </subcellularLocation>
</comment>
<evidence type="ECO:0000259" key="10">
    <source>
        <dbReference type="PROSITE" id="PS50262"/>
    </source>
</evidence>
<feature type="transmembrane region" description="Helical" evidence="9">
    <location>
        <begin position="70"/>
        <end position="91"/>
    </location>
</feature>
<dbReference type="FunCoup" id="A0A7M7HHX3">
    <property type="interactions" value="641"/>
</dbReference>
<dbReference type="CDD" id="cd00637">
    <property type="entry name" value="7tm_classA_rhodopsin-like"/>
    <property type="match status" value="1"/>
</dbReference>
<dbReference type="PROSITE" id="PS00237">
    <property type="entry name" value="G_PROTEIN_RECEP_F1_1"/>
    <property type="match status" value="1"/>
</dbReference>
<feature type="transmembrane region" description="Helical" evidence="9">
    <location>
        <begin position="267"/>
        <end position="290"/>
    </location>
</feature>